<sequence length="349" mass="38048">MVAIDLDSVRKAFDDAVALEDVSLSVEEGEFFTLVGPSGCGKTTTLRTIAGLSSPTDGTVRFDGEDVSDTPVEDRNVGVVFQSYALFPHMTVAENVRYGLRFTDPPRGLTADERVEELLELVDLPEMGDRDPDELSGGQQQRVALARALAPEPDVLLLDEPMSALDARLREQLRREIKRIQRELGVTTVYVTHDQEEALAVSDRLAVMHDGGVEQVGTPVEVYEQPATEFVASFVGENNVFSGVVVGRDGDELAIEIDEKAPADHQFHVVDPADHAVGDHVTFCVRPTHLDPDASHNRFRMALGAAEYLGGTTRLYGEWAGREMVLRLPEPPADDTLTVGFDPAAATIL</sequence>
<dbReference type="Proteomes" id="UP001597111">
    <property type="component" value="Unassembled WGS sequence"/>
</dbReference>
<dbReference type="GO" id="GO:1901238">
    <property type="term" value="F:ABC-type tungstate transporter activity"/>
    <property type="evidence" value="ECO:0007669"/>
    <property type="project" value="UniProtKB-EC"/>
</dbReference>
<dbReference type="SMART" id="SM00382">
    <property type="entry name" value="AAA"/>
    <property type="match status" value="1"/>
</dbReference>
<dbReference type="PANTHER" id="PTHR42781:SF4">
    <property type="entry name" value="SPERMIDINE_PUTRESCINE IMPORT ATP-BINDING PROTEIN POTA"/>
    <property type="match status" value="1"/>
</dbReference>
<comment type="subunit">
    <text evidence="7">The complex is composed of two ATP-binding proteins (WtpC), two transmembrane proteins (WtpB) and a solute-binding protein (WtpA).</text>
</comment>
<evidence type="ECO:0000256" key="2">
    <source>
        <dbReference type="ARBA" id="ARBA00022448"/>
    </source>
</evidence>
<dbReference type="InterPro" id="IPR003439">
    <property type="entry name" value="ABC_transporter-like_ATP-bd"/>
</dbReference>
<dbReference type="PROSITE" id="PS00211">
    <property type="entry name" value="ABC_TRANSPORTER_1"/>
    <property type="match status" value="1"/>
</dbReference>
<dbReference type="Pfam" id="PF00005">
    <property type="entry name" value="ABC_tran"/>
    <property type="match status" value="1"/>
</dbReference>
<evidence type="ECO:0000313" key="14">
    <source>
        <dbReference type="Proteomes" id="UP001597111"/>
    </source>
</evidence>
<dbReference type="InterPro" id="IPR013611">
    <property type="entry name" value="Transp-assoc_OB_typ2"/>
</dbReference>
<dbReference type="FunFam" id="3.40.50.300:FF:000425">
    <property type="entry name" value="Probable ABC transporter, ATP-binding subunit"/>
    <property type="match status" value="1"/>
</dbReference>
<dbReference type="AlphaFoldDB" id="A0ABD6B6B6"/>
<comment type="catalytic activity">
    <reaction evidence="10">
        <text>tungstate(in) + ATP + H2O = tungstate(out) + ADP + phosphate + H(+)</text>
        <dbReference type="Rhea" id="RHEA:35027"/>
        <dbReference type="ChEBI" id="CHEBI:15377"/>
        <dbReference type="ChEBI" id="CHEBI:15378"/>
        <dbReference type="ChEBI" id="CHEBI:30616"/>
        <dbReference type="ChEBI" id="CHEBI:43474"/>
        <dbReference type="ChEBI" id="CHEBI:46502"/>
        <dbReference type="ChEBI" id="CHEBI:456216"/>
        <dbReference type="EC" id="7.3.2.6"/>
    </reaction>
</comment>
<evidence type="ECO:0000313" key="13">
    <source>
        <dbReference type="EMBL" id="MFD1525485.1"/>
    </source>
</evidence>
<dbReference type="SUPFAM" id="SSF52540">
    <property type="entry name" value="P-loop containing nucleoside triphosphate hydrolases"/>
    <property type="match status" value="1"/>
</dbReference>
<comment type="caution">
    <text evidence="13">The sequence shown here is derived from an EMBL/GenBank/DDBJ whole genome shotgun (WGS) entry which is preliminary data.</text>
</comment>
<accession>A0ABD6B6B6</accession>
<evidence type="ECO:0000256" key="1">
    <source>
        <dbReference type="ARBA" id="ARBA00004202"/>
    </source>
</evidence>
<keyword evidence="5 13" id="KW-0067">ATP-binding</keyword>
<dbReference type="Pfam" id="PF08402">
    <property type="entry name" value="TOBE_2"/>
    <property type="match status" value="1"/>
</dbReference>
<dbReference type="PROSITE" id="PS50893">
    <property type="entry name" value="ABC_TRANSPORTER_2"/>
    <property type="match status" value="1"/>
</dbReference>
<dbReference type="InterPro" id="IPR027417">
    <property type="entry name" value="P-loop_NTPase"/>
</dbReference>
<evidence type="ECO:0000256" key="6">
    <source>
        <dbReference type="ARBA" id="ARBA00038307"/>
    </source>
</evidence>
<evidence type="ECO:0000256" key="11">
    <source>
        <dbReference type="ARBA" id="ARBA00057369"/>
    </source>
</evidence>
<dbReference type="SUPFAM" id="SSF50331">
    <property type="entry name" value="MOP-like"/>
    <property type="match status" value="1"/>
</dbReference>
<reference evidence="13 14" key="1">
    <citation type="journal article" date="2019" name="Int. J. Syst. Evol. Microbiol.">
        <title>The Global Catalogue of Microorganisms (GCM) 10K type strain sequencing project: providing services to taxonomists for standard genome sequencing and annotation.</title>
        <authorList>
            <consortium name="The Broad Institute Genomics Platform"/>
            <consortium name="The Broad Institute Genome Sequencing Center for Infectious Disease"/>
            <person name="Wu L."/>
            <person name="Ma J."/>
        </authorList>
    </citation>
    <scope>NUCLEOTIDE SEQUENCE [LARGE SCALE GENOMIC DNA]</scope>
    <source>
        <strain evidence="13 14">CGMCC 1.12285</strain>
    </source>
</reference>
<evidence type="ECO:0000256" key="4">
    <source>
        <dbReference type="ARBA" id="ARBA00022741"/>
    </source>
</evidence>
<dbReference type="Gene3D" id="3.40.50.300">
    <property type="entry name" value="P-loop containing nucleotide triphosphate hydrolases"/>
    <property type="match status" value="1"/>
</dbReference>
<feature type="domain" description="ABC transporter" evidence="12">
    <location>
        <begin position="4"/>
        <end position="235"/>
    </location>
</feature>
<comment type="function">
    <text evidence="11">Part of the ABC transporter complex WtpABC involved in molybdate/tungstate import. Responsible for energy coupling to the transport system.</text>
</comment>
<dbReference type="Gene3D" id="2.40.50.140">
    <property type="entry name" value="Nucleic acid-binding proteins"/>
    <property type="match status" value="1"/>
</dbReference>
<evidence type="ECO:0000256" key="3">
    <source>
        <dbReference type="ARBA" id="ARBA00022505"/>
    </source>
</evidence>
<proteinExistence type="inferred from homology"/>
<evidence type="ECO:0000256" key="10">
    <source>
        <dbReference type="ARBA" id="ARBA00047936"/>
    </source>
</evidence>
<gene>
    <name evidence="13" type="ORF">ACFR9S_04105</name>
</gene>
<comment type="similarity">
    <text evidence="6">Belongs to the ABC transporter superfamily. Sulfate/tungstate importer (TC 3.A.1.6) family.</text>
</comment>
<dbReference type="EMBL" id="JBHUDH010000033">
    <property type="protein sequence ID" value="MFD1525485.1"/>
    <property type="molecule type" value="Genomic_DNA"/>
</dbReference>
<evidence type="ECO:0000256" key="7">
    <source>
        <dbReference type="ARBA" id="ARBA00038781"/>
    </source>
</evidence>
<comment type="subcellular location">
    <subcellularLocation>
        <location evidence="1">Cell membrane</location>
        <topology evidence="1">Peripheral membrane protein</topology>
    </subcellularLocation>
</comment>
<dbReference type="RefSeq" id="WP_379731012.1">
    <property type="nucleotide sequence ID" value="NZ_JBHSWZ010000043.1"/>
</dbReference>
<dbReference type="EC" id="7.3.2.6" evidence="8"/>
<evidence type="ECO:0000259" key="12">
    <source>
        <dbReference type="PROSITE" id="PS50893"/>
    </source>
</evidence>
<dbReference type="Gene3D" id="2.40.50.100">
    <property type="match status" value="1"/>
</dbReference>
<keyword evidence="2" id="KW-0813">Transport</keyword>
<dbReference type="InterPro" id="IPR003593">
    <property type="entry name" value="AAA+_ATPase"/>
</dbReference>
<keyword evidence="14" id="KW-1185">Reference proteome</keyword>
<dbReference type="InterPro" id="IPR012340">
    <property type="entry name" value="NA-bd_OB-fold"/>
</dbReference>
<evidence type="ECO:0000256" key="5">
    <source>
        <dbReference type="ARBA" id="ARBA00022840"/>
    </source>
</evidence>
<name>A0ABD6B6B6_9EURY</name>
<evidence type="ECO:0000256" key="9">
    <source>
        <dbReference type="ARBA" id="ARBA00041133"/>
    </source>
</evidence>
<dbReference type="InterPro" id="IPR008995">
    <property type="entry name" value="Mo/tungstate-bd_C_term_dom"/>
</dbReference>
<evidence type="ECO:0000256" key="8">
    <source>
        <dbReference type="ARBA" id="ARBA00039025"/>
    </source>
</evidence>
<dbReference type="GO" id="GO:0005524">
    <property type="term" value="F:ATP binding"/>
    <property type="evidence" value="ECO:0007669"/>
    <property type="project" value="UniProtKB-KW"/>
</dbReference>
<dbReference type="GO" id="GO:0005886">
    <property type="term" value="C:plasma membrane"/>
    <property type="evidence" value="ECO:0007669"/>
    <property type="project" value="UniProtKB-SubCell"/>
</dbReference>
<dbReference type="InterPro" id="IPR017871">
    <property type="entry name" value="ABC_transporter-like_CS"/>
</dbReference>
<keyword evidence="3" id="KW-0500">Molybdenum</keyword>
<protein>
    <recommendedName>
        <fullName evidence="9">Molybdate/tungstate import ATP-binding protein WtpC</fullName>
        <ecNumber evidence="8">7.3.2.6</ecNumber>
    </recommendedName>
</protein>
<organism evidence="13 14">
    <name type="scientific">Halolamina salina</name>
    <dbReference type="NCBI Taxonomy" id="1220023"/>
    <lineage>
        <taxon>Archaea</taxon>
        <taxon>Methanobacteriati</taxon>
        <taxon>Methanobacteriota</taxon>
        <taxon>Stenosarchaea group</taxon>
        <taxon>Halobacteria</taxon>
        <taxon>Halobacteriales</taxon>
        <taxon>Haloferacaceae</taxon>
    </lineage>
</organism>
<keyword evidence="4" id="KW-0547">Nucleotide-binding</keyword>
<dbReference type="InterPro" id="IPR050093">
    <property type="entry name" value="ABC_SmlMolc_Importer"/>
</dbReference>
<dbReference type="PANTHER" id="PTHR42781">
    <property type="entry name" value="SPERMIDINE/PUTRESCINE IMPORT ATP-BINDING PROTEIN POTA"/>
    <property type="match status" value="1"/>
</dbReference>